<comment type="caution">
    <text evidence="8">The sequence shown here is derived from an EMBL/GenBank/DDBJ whole genome shotgun (WGS) entry which is preliminary data.</text>
</comment>
<feature type="transmembrane region" description="Helical" evidence="7">
    <location>
        <begin position="20"/>
        <end position="42"/>
    </location>
</feature>
<feature type="transmembrane region" description="Helical" evidence="7">
    <location>
        <begin position="218"/>
        <end position="234"/>
    </location>
</feature>
<dbReference type="InterPro" id="IPR001640">
    <property type="entry name" value="Lgt"/>
</dbReference>
<evidence type="ECO:0000256" key="1">
    <source>
        <dbReference type="ARBA" id="ARBA00007150"/>
    </source>
</evidence>
<feature type="transmembrane region" description="Helical" evidence="7">
    <location>
        <begin position="254"/>
        <end position="273"/>
    </location>
</feature>
<keyword evidence="9" id="KW-1185">Reference proteome</keyword>
<keyword evidence="3 7" id="KW-0808">Transferase</keyword>
<feature type="transmembrane region" description="Helical" evidence="7">
    <location>
        <begin position="103"/>
        <end position="120"/>
    </location>
</feature>
<evidence type="ECO:0000256" key="4">
    <source>
        <dbReference type="ARBA" id="ARBA00022692"/>
    </source>
</evidence>
<dbReference type="PANTHER" id="PTHR30589">
    <property type="entry name" value="PROLIPOPROTEIN DIACYLGLYCERYL TRANSFERASE"/>
    <property type="match status" value="1"/>
</dbReference>
<evidence type="ECO:0000256" key="7">
    <source>
        <dbReference type="HAMAP-Rule" id="MF_01147"/>
    </source>
</evidence>
<comment type="subcellular location">
    <subcellularLocation>
        <location evidence="7">Cell membrane</location>
        <topology evidence="7">Multi-pass membrane protein</topology>
    </subcellularLocation>
</comment>
<keyword evidence="4 7" id="KW-0812">Transmembrane</keyword>
<dbReference type="RefSeq" id="WP_106929871.1">
    <property type="nucleotide sequence ID" value="NZ_PYFT01000001.1"/>
</dbReference>
<name>A0A2T2YFM3_9BACT</name>
<dbReference type="AlphaFoldDB" id="A0A2T2YFM3"/>
<dbReference type="UniPathway" id="UPA00664"/>
<keyword evidence="6 7" id="KW-0472">Membrane</keyword>
<dbReference type="PANTHER" id="PTHR30589:SF0">
    <property type="entry name" value="PHOSPHATIDYLGLYCEROL--PROLIPOPROTEIN DIACYLGLYCERYL TRANSFERASE"/>
    <property type="match status" value="1"/>
</dbReference>
<feature type="transmembrane region" description="Helical" evidence="7">
    <location>
        <begin position="63"/>
        <end position="83"/>
    </location>
</feature>
<feature type="transmembrane region" description="Helical" evidence="7">
    <location>
        <begin position="127"/>
        <end position="145"/>
    </location>
</feature>
<evidence type="ECO:0000256" key="5">
    <source>
        <dbReference type="ARBA" id="ARBA00022989"/>
    </source>
</evidence>
<dbReference type="Pfam" id="PF01790">
    <property type="entry name" value="LGT"/>
    <property type="match status" value="1"/>
</dbReference>
<gene>
    <name evidence="7 8" type="primary">lgt</name>
    <name evidence="8" type="ORF">AHMF7605_12670</name>
</gene>
<dbReference type="GO" id="GO:0005886">
    <property type="term" value="C:plasma membrane"/>
    <property type="evidence" value="ECO:0007669"/>
    <property type="project" value="UniProtKB-SubCell"/>
</dbReference>
<dbReference type="OrthoDB" id="871140at2"/>
<comment type="pathway">
    <text evidence="7">Protein modification; lipoprotein biosynthesis (diacylglyceryl transfer).</text>
</comment>
<dbReference type="NCBIfam" id="TIGR00544">
    <property type="entry name" value="lgt"/>
    <property type="match status" value="1"/>
</dbReference>
<organism evidence="8 9">
    <name type="scientific">Adhaeribacter arboris</name>
    <dbReference type="NCBI Taxonomy" id="2072846"/>
    <lineage>
        <taxon>Bacteria</taxon>
        <taxon>Pseudomonadati</taxon>
        <taxon>Bacteroidota</taxon>
        <taxon>Cytophagia</taxon>
        <taxon>Cytophagales</taxon>
        <taxon>Hymenobacteraceae</taxon>
        <taxon>Adhaeribacter</taxon>
    </lineage>
</organism>
<evidence type="ECO:0000313" key="8">
    <source>
        <dbReference type="EMBL" id="PSR54311.1"/>
    </source>
</evidence>
<dbReference type="EC" id="2.5.1.145" evidence="7"/>
<reference evidence="8 9" key="1">
    <citation type="submission" date="2018-03" db="EMBL/GenBank/DDBJ databases">
        <title>Adhaeribacter sp. HMF7605 Genome sequencing and assembly.</title>
        <authorList>
            <person name="Kang H."/>
            <person name="Kang J."/>
            <person name="Cha I."/>
            <person name="Kim H."/>
            <person name="Joh K."/>
        </authorList>
    </citation>
    <scope>NUCLEOTIDE SEQUENCE [LARGE SCALE GENOMIC DNA]</scope>
    <source>
        <strain evidence="8 9">HMF7605</strain>
    </source>
</reference>
<keyword evidence="5 7" id="KW-1133">Transmembrane helix</keyword>
<keyword evidence="8" id="KW-0449">Lipoprotein</keyword>
<comment type="catalytic activity">
    <reaction evidence="7">
        <text>L-cysteinyl-[prolipoprotein] + a 1,2-diacyl-sn-glycero-3-phospho-(1'-sn-glycerol) = an S-1,2-diacyl-sn-glyceryl-L-cysteinyl-[prolipoprotein] + sn-glycerol 1-phosphate + H(+)</text>
        <dbReference type="Rhea" id="RHEA:56712"/>
        <dbReference type="Rhea" id="RHEA-COMP:14679"/>
        <dbReference type="Rhea" id="RHEA-COMP:14680"/>
        <dbReference type="ChEBI" id="CHEBI:15378"/>
        <dbReference type="ChEBI" id="CHEBI:29950"/>
        <dbReference type="ChEBI" id="CHEBI:57685"/>
        <dbReference type="ChEBI" id="CHEBI:64716"/>
        <dbReference type="ChEBI" id="CHEBI:140658"/>
        <dbReference type="EC" id="2.5.1.145"/>
    </reaction>
</comment>
<dbReference type="GO" id="GO:0008961">
    <property type="term" value="F:phosphatidylglycerol-prolipoprotein diacylglyceryl transferase activity"/>
    <property type="evidence" value="ECO:0007669"/>
    <property type="project" value="UniProtKB-UniRule"/>
</dbReference>
<comment type="similarity">
    <text evidence="1 7">Belongs to the Lgt family.</text>
</comment>
<dbReference type="Proteomes" id="UP000240357">
    <property type="component" value="Unassembled WGS sequence"/>
</dbReference>
<keyword evidence="2 7" id="KW-1003">Cell membrane</keyword>
<evidence type="ECO:0000256" key="3">
    <source>
        <dbReference type="ARBA" id="ARBA00022679"/>
    </source>
</evidence>
<dbReference type="GO" id="GO:0042158">
    <property type="term" value="P:lipoprotein biosynthetic process"/>
    <property type="evidence" value="ECO:0007669"/>
    <property type="project" value="UniProtKB-UniRule"/>
</dbReference>
<evidence type="ECO:0000256" key="6">
    <source>
        <dbReference type="ARBA" id="ARBA00023136"/>
    </source>
</evidence>
<comment type="function">
    <text evidence="7">Catalyzes the transfer of the diacylglyceryl group from phosphatidylglycerol to the sulfhydryl group of the N-terminal cysteine of a prolipoprotein, the first step in the formation of mature lipoproteins.</text>
</comment>
<feature type="transmembrane region" description="Helical" evidence="7">
    <location>
        <begin position="188"/>
        <end position="206"/>
    </location>
</feature>
<feature type="binding site" evidence="7">
    <location>
        <position position="146"/>
    </location>
    <ligand>
        <name>a 1,2-diacyl-sn-glycero-3-phospho-(1'-sn-glycerol)</name>
        <dbReference type="ChEBI" id="CHEBI:64716"/>
    </ligand>
</feature>
<proteinExistence type="inferred from homology"/>
<dbReference type="EMBL" id="PYFT01000001">
    <property type="protein sequence ID" value="PSR54311.1"/>
    <property type="molecule type" value="Genomic_DNA"/>
</dbReference>
<evidence type="ECO:0000256" key="2">
    <source>
        <dbReference type="ARBA" id="ARBA00022475"/>
    </source>
</evidence>
<dbReference type="HAMAP" id="MF_01147">
    <property type="entry name" value="Lgt"/>
    <property type="match status" value="1"/>
</dbReference>
<protein>
    <recommendedName>
        <fullName evidence="7">Phosphatidylglycerol--prolipoprotein diacylglyceryl transferase</fullName>
        <ecNumber evidence="7">2.5.1.145</ecNumber>
    </recommendedName>
</protein>
<sequence length="295" mass="33833">MTLANLFLWNPIVWNVSPEIFDFGFFALRWYGLLFALGFVFGQRILTRIYKAEGRTEEDVDIITLYMIVGTVLGARLGHCLFYEPEVYLKDPIRILKIWEGGLASHGATIGILLALFLFSRKHKFDYLWVLDRIVIVVALGGSLIRLGNLFNSEIIGKPTNLPWAFKFERNHELINGVQASLQPRHPAQLYEAISSFLLFLFLYSLWNRRKSLTPRGLLFGLFVVILFTLRFLYEFLKENQVDKENFLLNTIGMNIGQLLSIPLIIIGLFILIRAITKPTYVDPVVSTTKVKSAK</sequence>
<evidence type="ECO:0000313" key="9">
    <source>
        <dbReference type="Proteomes" id="UP000240357"/>
    </source>
</evidence>
<accession>A0A2T2YFM3</accession>